<keyword evidence="2" id="KW-0732">Signal</keyword>
<reference evidence="3" key="1">
    <citation type="submission" date="2023-03" db="EMBL/GenBank/DDBJ databases">
        <authorList>
            <person name="Julca I."/>
        </authorList>
    </citation>
    <scope>NUCLEOTIDE SEQUENCE</scope>
</reference>
<organism evidence="3 4">
    <name type="scientific">Oldenlandia corymbosa var. corymbosa</name>
    <dbReference type="NCBI Taxonomy" id="529605"/>
    <lineage>
        <taxon>Eukaryota</taxon>
        <taxon>Viridiplantae</taxon>
        <taxon>Streptophyta</taxon>
        <taxon>Embryophyta</taxon>
        <taxon>Tracheophyta</taxon>
        <taxon>Spermatophyta</taxon>
        <taxon>Magnoliopsida</taxon>
        <taxon>eudicotyledons</taxon>
        <taxon>Gunneridae</taxon>
        <taxon>Pentapetalae</taxon>
        <taxon>asterids</taxon>
        <taxon>lamiids</taxon>
        <taxon>Gentianales</taxon>
        <taxon>Rubiaceae</taxon>
        <taxon>Rubioideae</taxon>
        <taxon>Spermacoceae</taxon>
        <taxon>Hedyotis-Oldenlandia complex</taxon>
        <taxon>Oldenlandia</taxon>
    </lineage>
</organism>
<feature type="transmembrane region" description="Helical" evidence="1">
    <location>
        <begin position="328"/>
        <end position="346"/>
    </location>
</feature>
<gene>
    <name evidence="3" type="ORF">OLC1_LOCUS1202</name>
</gene>
<feature type="chain" id="PRO_5043818922" evidence="2">
    <location>
        <begin position="22"/>
        <end position="404"/>
    </location>
</feature>
<feature type="transmembrane region" description="Helical" evidence="1">
    <location>
        <begin position="216"/>
        <end position="234"/>
    </location>
</feature>
<dbReference type="Proteomes" id="UP001161247">
    <property type="component" value="Chromosome 1"/>
</dbReference>
<keyword evidence="1" id="KW-0472">Membrane</keyword>
<proteinExistence type="predicted"/>
<dbReference type="EMBL" id="OX459118">
    <property type="protein sequence ID" value="CAI9088685.1"/>
    <property type="molecule type" value="Genomic_DNA"/>
</dbReference>
<feature type="signal peptide" evidence="2">
    <location>
        <begin position="1"/>
        <end position="21"/>
    </location>
</feature>
<keyword evidence="4" id="KW-1185">Reference proteome</keyword>
<evidence type="ECO:0000313" key="4">
    <source>
        <dbReference type="Proteomes" id="UP001161247"/>
    </source>
</evidence>
<feature type="transmembrane region" description="Helical" evidence="1">
    <location>
        <begin position="100"/>
        <end position="119"/>
    </location>
</feature>
<accession>A0AAV1BZM7</accession>
<dbReference type="AlphaFoldDB" id="A0AAV1BZM7"/>
<feature type="transmembrane region" description="Helical" evidence="1">
    <location>
        <begin position="254"/>
        <end position="278"/>
    </location>
</feature>
<name>A0AAV1BZM7_OLDCO</name>
<keyword evidence="1" id="KW-1133">Transmembrane helix</keyword>
<protein>
    <submittedName>
        <fullName evidence="3">OLC1v1023089C1</fullName>
    </submittedName>
</protein>
<evidence type="ECO:0000256" key="2">
    <source>
        <dbReference type="SAM" id="SignalP"/>
    </source>
</evidence>
<evidence type="ECO:0000313" key="3">
    <source>
        <dbReference type="EMBL" id="CAI9088685.1"/>
    </source>
</evidence>
<sequence length="404" mass="47206">MWDWWDMLWLGVWYALSTASAGAASQSLRKATIPVSDELINGFDLFISFLPLYSTAYSFDHLILFQVASEMEYDPSYIDLRNFIQDNYKHLLGLAICKAMVQYCFDFSVYWISFLAVCLGSMEIDQVHDDFYIPSDKLHWLSVVVLLFSRNVLLKIMMLLIPYYYHVLVTPYFIGLTSRSSLAARAYEQRKYIEIVCGMLANALSTYYFRFQSMDLMLALLGSAVSFLYMFATVKPSTDFGIMQFLLTQSIQCAVTLFGLLHFKTLLVLVFGCLILVFRWKLESVQLLKLKSWRGKCWLNYRTIQIQNATLFAGQDLLLAAFQNYHPLLIWGPSALLLIVFMRFIVSGPREKIYRSIWQWYWHRIGNLSAPLYYYVHFREILHLMLPYFHHSKYDLHGDPIPPV</sequence>
<feature type="transmembrane region" description="Helical" evidence="1">
    <location>
        <begin position="140"/>
        <end position="165"/>
    </location>
</feature>
<keyword evidence="1" id="KW-0812">Transmembrane</keyword>
<feature type="transmembrane region" description="Helical" evidence="1">
    <location>
        <begin position="192"/>
        <end position="209"/>
    </location>
</feature>
<evidence type="ECO:0000256" key="1">
    <source>
        <dbReference type="SAM" id="Phobius"/>
    </source>
</evidence>